<dbReference type="Gene3D" id="1.25.40.10">
    <property type="entry name" value="Tetratricopeptide repeat domain"/>
    <property type="match status" value="1"/>
</dbReference>
<feature type="non-terminal residue" evidence="1">
    <location>
        <position position="228"/>
    </location>
</feature>
<dbReference type="Proteomes" id="UP000601435">
    <property type="component" value="Unassembled WGS sequence"/>
</dbReference>
<accession>A0A813CF41</accession>
<name>A0A813CF41_9DINO</name>
<dbReference type="OrthoDB" id="417511at2759"/>
<reference evidence="1" key="1">
    <citation type="submission" date="2021-02" db="EMBL/GenBank/DDBJ databases">
        <authorList>
            <person name="Dougan E. K."/>
            <person name="Rhodes N."/>
            <person name="Thang M."/>
            <person name="Chan C."/>
        </authorList>
    </citation>
    <scope>NUCLEOTIDE SEQUENCE</scope>
</reference>
<dbReference type="EMBL" id="CAJNJA010099380">
    <property type="protein sequence ID" value="CAE7943371.1"/>
    <property type="molecule type" value="Genomic_DNA"/>
</dbReference>
<protein>
    <submittedName>
        <fullName evidence="1">Nphp3 protein</fullName>
    </submittedName>
</protein>
<sequence>MTQSSSQLFASLLDERAHFGKGLYASQHEPAVWNSRTRILLNNYSNGDPLRDPLDAEGAQRVREWGDENRHGHRAAYCIPLIVPRDMAYNIFQRQTPDIAAKVVEDRNGETRHVRLGEDYKGRPVHSNRDVWIIRIAEAGAVGHAHASTDDVINLLERRLAKLRMSAGSLDSKTFDCLSELGHRYQSRARFDEAERLLREAFEGRLEKLGESDRGTLNSMAGLASVLQ</sequence>
<dbReference type="InterPro" id="IPR011990">
    <property type="entry name" value="TPR-like_helical_dom_sf"/>
</dbReference>
<proteinExistence type="predicted"/>
<dbReference type="AlphaFoldDB" id="A0A813CF41"/>
<dbReference type="Pfam" id="PF13374">
    <property type="entry name" value="TPR_10"/>
    <property type="match status" value="1"/>
</dbReference>
<gene>
    <name evidence="1" type="primary">Nphp3</name>
    <name evidence="1" type="ORF">SNEC2469_LOCUS35030</name>
</gene>
<evidence type="ECO:0000313" key="1">
    <source>
        <dbReference type="EMBL" id="CAE7943371.1"/>
    </source>
</evidence>
<comment type="caution">
    <text evidence="1">The sequence shown here is derived from an EMBL/GenBank/DDBJ whole genome shotgun (WGS) entry which is preliminary data.</text>
</comment>
<keyword evidence="2" id="KW-1185">Reference proteome</keyword>
<organism evidence="1 2">
    <name type="scientific">Symbiodinium necroappetens</name>
    <dbReference type="NCBI Taxonomy" id="1628268"/>
    <lineage>
        <taxon>Eukaryota</taxon>
        <taxon>Sar</taxon>
        <taxon>Alveolata</taxon>
        <taxon>Dinophyceae</taxon>
        <taxon>Suessiales</taxon>
        <taxon>Symbiodiniaceae</taxon>
        <taxon>Symbiodinium</taxon>
    </lineage>
</organism>
<evidence type="ECO:0000313" key="2">
    <source>
        <dbReference type="Proteomes" id="UP000601435"/>
    </source>
</evidence>